<feature type="compositionally biased region" description="Basic and acidic residues" evidence="1">
    <location>
        <begin position="70"/>
        <end position="79"/>
    </location>
</feature>
<evidence type="ECO:0000313" key="3">
    <source>
        <dbReference type="Proteomes" id="UP001234178"/>
    </source>
</evidence>
<organism evidence="2 3">
    <name type="scientific">Daphnia magna</name>
    <dbReference type="NCBI Taxonomy" id="35525"/>
    <lineage>
        <taxon>Eukaryota</taxon>
        <taxon>Metazoa</taxon>
        <taxon>Ecdysozoa</taxon>
        <taxon>Arthropoda</taxon>
        <taxon>Crustacea</taxon>
        <taxon>Branchiopoda</taxon>
        <taxon>Diplostraca</taxon>
        <taxon>Cladocera</taxon>
        <taxon>Anomopoda</taxon>
        <taxon>Daphniidae</taxon>
        <taxon>Daphnia</taxon>
    </lineage>
</organism>
<keyword evidence="3" id="KW-1185">Reference proteome</keyword>
<feature type="region of interest" description="Disordered" evidence="1">
    <location>
        <begin position="53"/>
        <end position="85"/>
    </location>
</feature>
<dbReference type="EMBL" id="JAOYFB010000004">
    <property type="protein sequence ID" value="KAK4013794.1"/>
    <property type="molecule type" value="Genomic_DNA"/>
</dbReference>
<reference evidence="2 3" key="1">
    <citation type="journal article" date="2023" name="Nucleic Acids Res.">
        <title>The hologenome of Daphnia magna reveals possible DNA methylation and microbiome-mediated evolution of the host genome.</title>
        <authorList>
            <person name="Chaturvedi A."/>
            <person name="Li X."/>
            <person name="Dhandapani V."/>
            <person name="Marshall H."/>
            <person name="Kissane S."/>
            <person name="Cuenca-Cambronero M."/>
            <person name="Asole G."/>
            <person name="Calvet F."/>
            <person name="Ruiz-Romero M."/>
            <person name="Marangio P."/>
            <person name="Guigo R."/>
            <person name="Rago D."/>
            <person name="Mirbahai L."/>
            <person name="Eastwood N."/>
            <person name="Colbourne J.K."/>
            <person name="Zhou J."/>
            <person name="Mallon E."/>
            <person name="Orsini L."/>
        </authorList>
    </citation>
    <scope>NUCLEOTIDE SEQUENCE [LARGE SCALE GENOMIC DNA]</scope>
    <source>
        <strain evidence="2">LRV0_1</strain>
    </source>
</reference>
<sequence length="112" mass="13003">MTKDTLIDWSSKMKRKYAIAPNPFRACIREYMQCAASNVHVDAENILVPLTTPVYPDSRTENNRSNESQRVVETEDNTKEVPFSENVMAGRHPYLEHQHIRFTVPHYSKCYG</sequence>
<comment type="caution">
    <text evidence="2">The sequence shown here is derived from an EMBL/GenBank/DDBJ whole genome shotgun (WGS) entry which is preliminary data.</text>
</comment>
<gene>
    <name evidence="2" type="ORF">OUZ56_026347</name>
</gene>
<evidence type="ECO:0000313" key="2">
    <source>
        <dbReference type="EMBL" id="KAK4013794.1"/>
    </source>
</evidence>
<name>A0ABQ9ZMV1_9CRUS</name>
<protein>
    <submittedName>
        <fullName evidence="2">Uncharacterized protein</fullName>
    </submittedName>
</protein>
<accession>A0ABQ9ZMV1</accession>
<dbReference type="Proteomes" id="UP001234178">
    <property type="component" value="Unassembled WGS sequence"/>
</dbReference>
<evidence type="ECO:0000256" key="1">
    <source>
        <dbReference type="SAM" id="MobiDB-lite"/>
    </source>
</evidence>
<proteinExistence type="predicted"/>